<dbReference type="InterPro" id="IPR050789">
    <property type="entry name" value="Diverse_Enzym_Activities"/>
</dbReference>
<dbReference type="PANTHER" id="PTHR43283">
    <property type="entry name" value="BETA-LACTAMASE-RELATED"/>
    <property type="match status" value="1"/>
</dbReference>
<gene>
    <name evidence="3" type="ORF">CYFUS_004099</name>
</gene>
<reference evidence="3 4" key="1">
    <citation type="submission" date="2017-06" db="EMBL/GenBank/DDBJ databases">
        <title>Sequencing and comparative analysis of myxobacterial genomes.</title>
        <authorList>
            <person name="Rupp O."/>
            <person name="Goesmann A."/>
            <person name="Sogaard-Andersen L."/>
        </authorList>
    </citation>
    <scope>NUCLEOTIDE SEQUENCE [LARGE SCALE GENOMIC DNA]</scope>
    <source>
        <strain evidence="3 4">DSM 52655</strain>
    </source>
</reference>
<accession>A0A250J3W7</accession>
<dbReference type="Proteomes" id="UP000217257">
    <property type="component" value="Chromosome"/>
</dbReference>
<dbReference type="KEGG" id="cfus:CYFUS_004099"/>
<feature type="region of interest" description="Disordered" evidence="1">
    <location>
        <begin position="1"/>
        <end position="23"/>
    </location>
</feature>
<dbReference type="Pfam" id="PF00144">
    <property type="entry name" value="Beta-lactamase"/>
    <property type="match status" value="1"/>
</dbReference>
<evidence type="ECO:0000313" key="4">
    <source>
        <dbReference type="Proteomes" id="UP000217257"/>
    </source>
</evidence>
<keyword evidence="3" id="KW-0378">Hydrolase</keyword>
<sequence length="377" mass="41544">MLVPACAAPSRGAAAPPPEEPAWSGEGVDAAALRLMKEAGLPGLALAIIENGQVSYVKAYGLRDVEKAAPLRTDTVMYGASLTKAAFAYMVMQLVDEGRVDLDTPIERYLRKPLPEYSKYADLASDARWKRLTPRMLLSHTPGFPNFRFLNPDGKLDFKFDPGTRYAYSGEGINLLQFVLEAGLGLEVGQEMQRRVFDRFDMKRTSMVWRDDFAANVSQGYDEAGKVEPHDQRESVRAAGSMDTTVEDYAKFLAGFMRGEGLSARARAEMLRPQIAISSAHQFPTLLTETDARNEAIALSAGLGVVLFNGRAGPAFFKGGHDDWTDNFALCLERERRCVLLLANSVKGPAVFPSLVDIILGETGMPWRWDYNPPPVE</sequence>
<dbReference type="PANTHER" id="PTHR43283:SF18">
    <property type="match status" value="1"/>
</dbReference>
<dbReference type="GO" id="GO:0016787">
    <property type="term" value="F:hydrolase activity"/>
    <property type="evidence" value="ECO:0007669"/>
    <property type="project" value="UniProtKB-KW"/>
</dbReference>
<proteinExistence type="predicted"/>
<dbReference type="InterPro" id="IPR012338">
    <property type="entry name" value="Beta-lactam/transpept-like"/>
</dbReference>
<evidence type="ECO:0000256" key="1">
    <source>
        <dbReference type="SAM" id="MobiDB-lite"/>
    </source>
</evidence>
<dbReference type="EMBL" id="CP022098">
    <property type="protein sequence ID" value="ATB38664.1"/>
    <property type="molecule type" value="Genomic_DNA"/>
</dbReference>
<name>A0A250J3W7_9BACT</name>
<protein>
    <submittedName>
        <fullName evidence="3">Serine hydrolase</fullName>
    </submittedName>
</protein>
<feature type="compositionally biased region" description="Low complexity" evidence="1">
    <location>
        <begin position="1"/>
        <end position="14"/>
    </location>
</feature>
<dbReference type="InterPro" id="IPR001466">
    <property type="entry name" value="Beta-lactam-related"/>
</dbReference>
<dbReference type="SUPFAM" id="SSF56601">
    <property type="entry name" value="beta-lactamase/transpeptidase-like"/>
    <property type="match status" value="1"/>
</dbReference>
<organism evidence="3 4">
    <name type="scientific">Cystobacter fuscus</name>
    <dbReference type="NCBI Taxonomy" id="43"/>
    <lineage>
        <taxon>Bacteria</taxon>
        <taxon>Pseudomonadati</taxon>
        <taxon>Myxococcota</taxon>
        <taxon>Myxococcia</taxon>
        <taxon>Myxococcales</taxon>
        <taxon>Cystobacterineae</taxon>
        <taxon>Archangiaceae</taxon>
        <taxon>Cystobacter</taxon>
    </lineage>
</organism>
<dbReference type="AlphaFoldDB" id="A0A250J3W7"/>
<dbReference type="Gene3D" id="3.40.710.10">
    <property type="entry name" value="DD-peptidase/beta-lactamase superfamily"/>
    <property type="match status" value="1"/>
</dbReference>
<feature type="domain" description="Beta-lactamase-related" evidence="2">
    <location>
        <begin position="30"/>
        <end position="350"/>
    </location>
</feature>
<evidence type="ECO:0000313" key="3">
    <source>
        <dbReference type="EMBL" id="ATB38664.1"/>
    </source>
</evidence>
<evidence type="ECO:0000259" key="2">
    <source>
        <dbReference type="Pfam" id="PF00144"/>
    </source>
</evidence>